<keyword evidence="2" id="KW-1185">Reference proteome</keyword>
<organism evidence="1 2">
    <name type="scientific">Solanum commersonii</name>
    <name type="common">Commerson's wild potato</name>
    <name type="synonym">Commerson's nightshade</name>
    <dbReference type="NCBI Taxonomy" id="4109"/>
    <lineage>
        <taxon>Eukaryota</taxon>
        <taxon>Viridiplantae</taxon>
        <taxon>Streptophyta</taxon>
        <taxon>Embryophyta</taxon>
        <taxon>Tracheophyta</taxon>
        <taxon>Spermatophyta</taxon>
        <taxon>Magnoliopsida</taxon>
        <taxon>eudicotyledons</taxon>
        <taxon>Gunneridae</taxon>
        <taxon>Pentapetalae</taxon>
        <taxon>asterids</taxon>
        <taxon>lamiids</taxon>
        <taxon>Solanales</taxon>
        <taxon>Solanaceae</taxon>
        <taxon>Solanoideae</taxon>
        <taxon>Solaneae</taxon>
        <taxon>Solanum</taxon>
    </lineage>
</organism>
<reference evidence="1 2" key="1">
    <citation type="submission" date="2020-09" db="EMBL/GenBank/DDBJ databases">
        <title>De no assembly of potato wild relative species, Solanum commersonii.</title>
        <authorList>
            <person name="Cho K."/>
        </authorList>
    </citation>
    <scope>NUCLEOTIDE SEQUENCE [LARGE SCALE GENOMIC DNA]</scope>
    <source>
        <strain evidence="1">LZ3.2</strain>
        <tissue evidence="1">Leaf</tissue>
    </source>
</reference>
<dbReference type="EMBL" id="JACXVP010000004">
    <property type="protein sequence ID" value="KAG5609934.1"/>
    <property type="molecule type" value="Genomic_DNA"/>
</dbReference>
<dbReference type="AlphaFoldDB" id="A0A9J5ZGH5"/>
<name>A0A9J5ZGH5_SOLCO</name>
<evidence type="ECO:0000313" key="2">
    <source>
        <dbReference type="Proteomes" id="UP000824120"/>
    </source>
</evidence>
<protein>
    <submittedName>
        <fullName evidence="1">Uncharacterized protein</fullName>
    </submittedName>
</protein>
<dbReference type="Proteomes" id="UP000824120">
    <property type="component" value="Chromosome 4"/>
</dbReference>
<proteinExistence type="predicted"/>
<accession>A0A9J5ZGH5</accession>
<evidence type="ECO:0000313" key="1">
    <source>
        <dbReference type="EMBL" id="KAG5609934.1"/>
    </source>
</evidence>
<sequence>MLKSCSTGENSIYYNAGFKSYEITKCKTEAESWSEQSRYLLRRVKISHKVLRWLTTVFIEVSKEQGKVVRRWKTKDYFSEFFCTLKNNENVRYISFIAIQGQNIAVIITPETTFRGGWGNIAHKIAKFIYEPERIQEQQQVSTKKLESSYKDAFKSSRWMTESTKKAKIQNRASGIKISGEMKTSDRDLMNRCIADKFQHGSSGMPQLDDVRRWASNT</sequence>
<comment type="caution">
    <text evidence="1">The sequence shown here is derived from an EMBL/GenBank/DDBJ whole genome shotgun (WGS) entry which is preliminary data.</text>
</comment>
<gene>
    <name evidence="1" type="ORF">H5410_021215</name>
</gene>